<keyword evidence="3" id="KW-1185">Reference proteome</keyword>
<sequence>MKNLFLTLAFVLGAASSFASDSTEEAVALERTCVPTTLSCGIEGWSCGDTTTEILENAIAADEALCP</sequence>
<protein>
    <submittedName>
        <fullName evidence="2">Uncharacterized protein</fullName>
    </submittedName>
</protein>
<dbReference type="Proteomes" id="UP000321578">
    <property type="component" value="Unassembled WGS sequence"/>
</dbReference>
<comment type="caution">
    <text evidence="2">The sequence shown here is derived from an EMBL/GenBank/DDBJ whole genome shotgun (WGS) entry which is preliminary data.</text>
</comment>
<accession>A0A5C6ZAX2</accession>
<proteinExistence type="predicted"/>
<name>A0A5C6ZAX2_9FLAO</name>
<evidence type="ECO:0000256" key="1">
    <source>
        <dbReference type="SAM" id="SignalP"/>
    </source>
</evidence>
<dbReference type="EMBL" id="VORO01000055">
    <property type="protein sequence ID" value="TXD86503.1"/>
    <property type="molecule type" value="Genomic_DNA"/>
</dbReference>
<organism evidence="2 3">
    <name type="scientific">Subsaximicrobium wynnwilliamsii</name>
    <dbReference type="NCBI Taxonomy" id="291179"/>
    <lineage>
        <taxon>Bacteria</taxon>
        <taxon>Pseudomonadati</taxon>
        <taxon>Bacteroidota</taxon>
        <taxon>Flavobacteriia</taxon>
        <taxon>Flavobacteriales</taxon>
        <taxon>Flavobacteriaceae</taxon>
        <taxon>Subsaximicrobium</taxon>
    </lineage>
</organism>
<feature type="signal peptide" evidence="1">
    <location>
        <begin position="1"/>
        <end position="19"/>
    </location>
</feature>
<dbReference type="AlphaFoldDB" id="A0A5C6ZAX2"/>
<keyword evidence="1" id="KW-0732">Signal</keyword>
<feature type="chain" id="PRO_5023107927" evidence="1">
    <location>
        <begin position="20"/>
        <end position="67"/>
    </location>
</feature>
<evidence type="ECO:0000313" key="3">
    <source>
        <dbReference type="Proteomes" id="UP000321578"/>
    </source>
</evidence>
<reference evidence="2 3" key="1">
    <citation type="submission" date="2019-08" db="EMBL/GenBank/DDBJ databases">
        <title>Genomes of Subsaximicrobium wynnwilliamsii strains.</title>
        <authorList>
            <person name="Bowman J.P."/>
        </authorList>
    </citation>
    <scope>NUCLEOTIDE SEQUENCE [LARGE SCALE GENOMIC DNA]</scope>
    <source>
        <strain evidence="2 3">2-80-2</strain>
    </source>
</reference>
<evidence type="ECO:0000313" key="2">
    <source>
        <dbReference type="EMBL" id="TXD86503.1"/>
    </source>
</evidence>
<dbReference type="OrthoDB" id="1452818at2"/>
<dbReference type="RefSeq" id="WP_147088487.1">
    <property type="nucleotide sequence ID" value="NZ_VORM01000052.1"/>
</dbReference>
<gene>
    <name evidence="2" type="ORF">ESY86_20035</name>
</gene>